<dbReference type="AlphaFoldDB" id="A0AAC9LIN1"/>
<feature type="compositionally biased region" description="Basic residues" evidence="1">
    <location>
        <begin position="53"/>
        <end position="64"/>
    </location>
</feature>
<feature type="transmembrane region" description="Helical" evidence="2">
    <location>
        <begin position="106"/>
        <end position="130"/>
    </location>
</feature>
<evidence type="ECO:0000313" key="4">
    <source>
        <dbReference type="Proteomes" id="UP000185511"/>
    </source>
</evidence>
<keyword evidence="2" id="KW-1133">Transmembrane helix</keyword>
<accession>A0AAC9LIN1</accession>
<keyword evidence="4" id="KW-1185">Reference proteome</keyword>
<dbReference type="EMBL" id="CP016076">
    <property type="protein sequence ID" value="APU17514.1"/>
    <property type="molecule type" value="Genomic_DNA"/>
</dbReference>
<proteinExistence type="predicted"/>
<evidence type="ECO:0000256" key="2">
    <source>
        <dbReference type="SAM" id="Phobius"/>
    </source>
</evidence>
<name>A0AAC9LIN1_9PSEU</name>
<dbReference type="KEGG" id="acad:UA74_27555"/>
<organism evidence="3 4">
    <name type="scientific">Actinoalloteichus fjordicus</name>
    <dbReference type="NCBI Taxonomy" id="1612552"/>
    <lineage>
        <taxon>Bacteria</taxon>
        <taxon>Bacillati</taxon>
        <taxon>Actinomycetota</taxon>
        <taxon>Actinomycetes</taxon>
        <taxon>Pseudonocardiales</taxon>
        <taxon>Pseudonocardiaceae</taxon>
        <taxon>Actinoalloteichus</taxon>
    </lineage>
</organism>
<gene>
    <name evidence="3" type="ORF">UA74_27555</name>
</gene>
<dbReference type="RefSeq" id="WP_075742828.1">
    <property type="nucleotide sequence ID" value="NZ_CP016076.1"/>
</dbReference>
<keyword evidence="2" id="KW-0812">Transmembrane</keyword>
<evidence type="ECO:0000313" key="3">
    <source>
        <dbReference type="EMBL" id="APU17514.1"/>
    </source>
</evidence>
<dbReference type="Proteomes" id="UP000185511">
    <property type="component" value="Chromosome"/>
</dbReference>
<reference evidence="4" key="1">
    <citation type="submission" date="2016-06" db="EMBL/GenBank/DDBJ databases">
        <title>Complete genome sequence of Actinoalloteichus fjordicus DSM 46855 (=ADI127-17), type strain of the new species Actinoalloteichus fjordicus.</title>
        <authorList>
            <person name="Ruckert C."/>
            <person name="Nouioui I."/>
            <person name="Willmese J."/>
            <person name="van Wezel G."/>
            <person name="Klenk H.-P."/>
            <person name="Kalinowski J."/>
            <person name="Zotchev S.B."/>
        </authorList>
    </citation>
    <scope>NUCLEOTIDE SEQUENCE [LARGE SCALE GENOMIC DNA]</scope>
    <source>
        <strain evidence="4">ADI127-7</strain>
    </source>
</reference>
<evidence type="ECO:0000256" key="1">
    <source>
        <dbReference type="SAM" id="MobiDB-lite"/>
    </source>
</evidence>
<feature type="region of interest" description="Disordered" evidence="1">
    <location>
        <begin position="39"/>
        <end position="64"/>
    </location>
</feature>
<keyword evidence="2" id="KW-0472">Membrane</keyword>
<sequence length="208" mass="23447">MSSTTRVIDPRGREWTVRPLLSGWRPMIKPVAIASTRFGAGRSDQGSAGEERRRRRAQRRENRLHRRRGAAGSVLRFLGVLLMLPFLLIAGWVIEFVYFLGLLLRALIWLCCVPLFVVERLLMLVSIPLFQAARYLGWARSPIEVALVAVVNPRGKRISGRFDRERFLLRARADVAPFIQAVVPGLAEGNGLPAGPVLAALRERFELR</sequence>
<feature type="transmembrane region" description="Helical" evidence="2">
    <location>
        <begin position="73"/>
        <end position="94"/>
    </location>
</feature>
<protein>
    <submittedName>
        <fullName evidence="3">Uncharacterized protein</fullName>
    </submittedName>
</protein>